<dbReference type="EMBL" id="CAXDID020000122">
    <property type="protein sequence ID" value="CAL6032460.1"/>
    <property type="molecule type" value="Genomic_DNA"/>
</dbReference>
<proteinExistence type="predicted"/>
<evidence type="ECO:0000313" key="2">
    <source>
        <dbReference type="EMBL" id="CAL6032460.1"/>
    </source>
</evidence>
<dbReference type="AlphaFoldDB" id="A0AA86UZG8"/>
<keyword evidence="3" id="KW-1185">Reference proteome</keyword>
<accession>A0AA86UZG8</accession>
<reference evidence="1" key="1">
    <citation type="submission" date="2023-06" db="EMBL/GenBank/DDBJ databases">
        <authorList>
            <person name="Kurt Z."/>
        </authorList>
    </citation>
    <scope>NUCLEOTIDE SEQUENCE</scope>
</reference>
<dbReference type="EMBL" id="CATOUU010001074">
    <property type="protein sequence ID" value="CAI9970571.1"/>
    <property type="molecule type" value="Genomic_DNA"/>
</dbReference>
<protein>
    <submittedName>
        <fullName evidence="2">Hypothetical_protein</fullName>
    </submittedName>
</protein>
<name>A0AA86UZG8_9EUKA</name>
<evidence type="ECO:0000313" key="1">
    <source>
        <dbReference type="EMBL" id="CAI9970571.1"/>
    </source>
</evidence>
<comment type="caution">
    <text evidence="1">The sequence shown here is derived from an EMBL/GenBank/DDBJ whole genome shotgun (WGS) entry which is preliminary data.</text>
</comment>
<dbReference type="Proteomes" id="UP001642409">
    <property type="component" value="Unassembled WGS sequence"/>
</dbReference>
<evidence type="ECO:0000313" key="3">
    <source>
        <dbReference type="Proteomes" id="UP001642409"/>
    </source>
</evidence>
<reference evidence="2 3" key="2">
    <citation type="submission" date="2024-07" db="EMBL/GenBank/DDBJ databases">
        <authorList>
            <person name="Akdeniz Z."/>
        </authorList>
    </citation>
    <scope>NUCLEOTIDE SEQUENCE [LARGE SCALE GENOMIC DNA]</scope>
</reference>
<sequence length="148" mass="17397">MIICSPLTQLESLLTIQLSSVIGSQLPFYVSERLNANQYFYRSVCGQKLKFWFKLFQTGKILSTRVWQFLNLIPLSYKDFQSYLSLTVRFTLYQQNICLFSRSEVQFCVQNFYGSFNIPLIAYYNVGGYEGVDEPHHYNKINRIQRLG</sequence>
<gene>
    <name evidence="2" type="ORF">HINF_LOCUS34498</name>
    <name evidence="1" type="ORF">HINF_LOCUS58216</name>
</gene>
<organism evidence="1">
    <name type="scientific">Hexamita inflata</name>
    <dbReference type="NCBI Taxonomy" id="28002"/>
    <lineage>
        <taxon>Eukaryota</taxon>
        <taxon>Metamonada</taxon>
        <taxon>Diplomonadida</taxon>
        <taxon>Hexamitidae</taxon>
        <taxon>Hexamitinae</taxon>
        <taxon>Hexamita</taxon>
    </lineage>
</organism>